<sequence length="268" mass="30825">MPLFFSGEMINAYLFLNTFLAFLAFSFAASAVYIFNDFLDLKDDLIHPRKRFRPIASGEIDKKNAILIMLVLASFGVFISTNIIFHALIVIIIYFIINIAYSVYLKNVVILDVNVIAFGFVLRIWLGAIVTDVNLSIWIVILTYLLALFLALAKRRDDVLIFLNSGLKMRKVIDAYNIKFINITMIILAAVIVMTYILFTLSNEVQLRIQNEHLYLTVLFVLLGLIKYLQLAFFDENTASPVSIILNDRFIQLMVFLWVLSYSFILYL</sequence>
<dbReference type="Pfam" id="PF01040">
    <property type="entry name" value="UbiA"/>
    <property type="match status" value="1"/>
</dbReference>
<evidence type="ECO:0000256" key="1">
    <source>
        <dbReference type="ARBA" id="ARBA00004141"/>
    </source>
</evidence>
<keyword evidence="8" id="KW-1185">Reference proteome</keyword>
<accession>A0A0M5KT69</accession>
<dbReference type="GO" id="GO:0016765">
    <property type="term" value="F:transferase activity, transferring alkyl or aryl (other than methyl) groups"/>
    <property type="evidence" value="ECO:0007669"/>
    <property type="project" value="InterPro"/>
</dbReference>
<keyword evidence="3 6" id="KW-0812">Transmembrane</keyword>
<evidence type="ECO:0000256" key="4">
    <source>
        <dbReference type="ARBA" id="ARBA00022989"/>
    </source>
</evidence>
<dbReference type="KEGG" id="tsn:W908_06945"/>
<dbReference type="CDD" id="cd13963">
    <property type="entry name" value="PT_UbiA_2"/>
    <property type="match status" value="1"/>
</dbReference>
<organism evidence="7 8">
    <name type="scientific">Candidatus Pseudothioglobus singularis PS1</name>
    <dbReference type="NCBI Taxonomy" id="1125411"/>
    <lineage>
        <taxon>Bacteria</taxon>
        <taxon>Pseudomonadati</taxon>
        <taxon>Pseudomonadota</taxon>
        <taxon>Gammaproteobacteria</taxon>
        <taxon>Candidatus Pseudothioglobaceae</taxon>
        <taxon>Candidatus Pseudothioglobus</taxon>
    </lineage>
</organism>
<keyword evidence="5 6" id="KW-0472">Membrane</keyword>
<keyword evidence="4 6" id="KW-1133">Transmembrane helix</keyword>
<feature type="transmembrane region" description="Helical" evidence="6">
    <location>
        <begin position="12"/>
        <end position="35"/>
    </location>
</feature>
<dbReference type="EMBL" id="CP006911">
    <property type="protein sequence ID" value="ALE02290.1"/>
    <property type="molecule type" value="Genomic_DNA"/>
</dbReference>
<proteinExistence type="predicted"/>
<evidence type="ECO:0000256" key="2">
    <source>
        <dbReference type="ARBA" id="ARBA00022475"/>
    </source>
</evidence>
<comment type="subcellular location">
    <subcellularLocation>
        <location evidence="1">Membrane</location>
        <topology evidence="1">Multi-pass membrane protein</topology>
    </subcellularLocation>
</comment>
<evidence type="ECO:0000256" key="3">
    <source>
        <dbReference type="ARBA" id="ARBA00022692"/>
    </source>
</evidence>
<evidence type="ECO:0000256" key="5">
    <source>
        <dbReference type="ARBA" id="ARBA00023136"/>
    </source>
</evidence>
<dbReference type="OrthoDB" id="9803632at2"/>
<feature type="transmembrane region" description="Helical" evidence="6">
    <location>
        <begin position="213"/>
        <end position="229"/>
    </location>
</feature>
<keyword evidence="2" id="KW-1003">Cell membrane</keyword>
<protein>
    <submittedName>
        <fullName evidence="7">Prenyltransferase UbiA</fullName>
    </submittedName>
</protein>
<feature type="transmembrane region" description="Helical" evidence="6">
    <location>
        <begin position="135"/>
        <end position="153"/>
    </location>
</feature>
<feature type="transmembrane region" description="Helical" evidence="6">
    <location>
        <begin position="66"/>
        <end position="97"/>
    </location>
</feature>
<dbReference type="Proteomes" id="UP000068905">
    <property type="component" value="Chromosome"/>
</dbReference>
<dbReference type="AlphaFoldDB" id="A0A0M5KT69"/>
<keyword evidence="7" id="KW-0808">Transferase</keyword>
<dbReference type="STRING" id="1125411.W908_06945"/>
<feature type="transmembrane region" description="Helical" evidence="6">
    <location>
        <begin position="180"/>
        <end position="201"/>
    </location>
</feature>
<feature type="transmembrane region" description="Helical" evidence="6">
    <location>
        <begin position="250"/>
        <end position="267"/>
    </location>
</feature>
<evidence type="ECO:0000313" key="7">
    <source>
        <dbReference type="EMBL" id="ALE02290.1"/>
    </source>
</evidence>
<dbReference type="GO" id="GO:0016020">
    <property type="term" value="C:membrane"/>
    <property type="evidence" value="ECO:0007669"/>
    <property type="project" value="UniProtKB-SubCell"/>
</dbReference>
<reference evidence="7 8" key="1">
    <citation type="journal article" date="2015" name="Genome Announc.">
        <title>Genome Sequence of 'Candidatus Thioglobus singularis' Strain PS1, a Mixotroph from the SUP05 Clade of Marine Gammaproteobacteria.</title>
        <authorList>
            <person name="Marshall K.T."/>
            <person name="Morris R.M."/>
        </authorList>
    </citation>
    <scope>NUCLEOTIDE SEQUENCE [LARGE SCALE GENOMIC DNA]</scope>
    <source>
        <strain evidence="7 8">PS1</strain>
    </source>
</reference>
<dbReference type="InterPro" id="IPR000537">
    <property type="entry name" value="UbiA_prenyltransferase"/>
</dbReference>
<evidence type="ECO:0000256" key="6">
    <source>
        <dbReference type="SAM" id="Phobius"/>
    </source>
</evidence>
<evidence type="ECO:0000313" key="8">
    <source>
        <dbReference type="Proteomes" id="UP000068905"/>
    </source>
</evidence>
<dbReference type="Gene3D" id="1.10.357.140">
    <property type="entry name" value="UbiA prenyltransferase"/>
    <property type="match status" value="1"/>
</dbReference>
<dbReference type="InterPro" id="IPR044878">
    <property type="entry name" value="UbiA_sf"/>
</dbReference>
<feature type="transmembrane region" description="Helical" evidence="6">
    <location>
        <begin position="109"/>
        <end position="129"/>
    </location>
</feature>
<name>A0A0M5KT69_9GAMM</name>
<gene>
    <name evidence="7" type="ORF">W908_06945</name>
</gene>